<sequence length="106" mass="11699">MCFLCQAAFRPKAAGDDSGKDGCALRFGRRKLTAFCREAGPQPGLYRLAGFRESLRNFSVPAPAPVLCGKFVNLENTCFMNEFRLSENGYTKVRNVTSLTTLVLVL</sequence>
<dbReference type="EMBL" id="QVQT01000001">
    <property type="protein sequence ID" value="RFU18319.1"/>
    <property type="molecule type" value="Genomic_DNA"/>
</dbReference>
<protein>
    <submittedName>
        <fullName evidence="1">Uncharacterized protein</fullName>
    </submittedName>
</protein>
<reference evidence="1 2" key="1">
    <citation type="submission" date="2018-08" db="EMBL/GenBank/DDBJ databases">
        <title>Acidipila sp. 4G-K13, an acidobacterium isolated from forest soil.</title>
        <authorList>
            <person name="Gao Z.-H."/>
            <person name="Qiu L.-H."/>
        </authorList>
    </citation>
    <scope>NUCLEOTIDE SEQUENCE [LARGE SCALE GENOMIC DNA]</scope>
    <source>
        <strain evidence="1 2">4G-K13</strain>
    </source>
</reference>
<organism evidence="1 2">
    <name type="scientific">Paracidobacterium acidisoli</name>
    <dbReference type="NCBI Taxonomy" id="2303751"/>
    <lineage>
        <taxon>Bacteria</taxon>
        <taxon>Pseudomonadati</taxon>
        <taxon>Acidobacteriota</taxon>
        <taxon>Terriglobia</taxon>
        <taxon>Terriglobales</taxon>
        <taxon>Acidobacteriaceae</taxon>
        <taxon>Paracidobacterium</taxon>
    </lineage>
</organism>
<dbReference type="AlphaFoldDB" id="A0A372IU52"/>
<proteinExistence type="predicted"/>
<dbReference type="Proteomes" id="UP000264702">
    <property type="component" value="Unassembled WGS sequence"/>
</dbReference>
<name>A0A372IU52_9BACT</name>
<keyword evidence="2" id="KW-1185">Reference proteome</keyword>
<evidence type="ECO:0000313" key="2">
    <source>
        <dbReference type="Proteomes" id="UP000264702"/>
    </source>
</evidence>
<gene>
    <name evidence="1" type="ORF">D0Y96_01750</name>
</gene>
<comment type="caution">
    <text evidence="1">The sequence shown here is derived from an EMBL/GenBank/DDBJ whole genome shotgun (WGS) entry which is preliminary data.</text>
</comment>
<accession>A0A372IU52</accession>
<evidence type="ECO:0000313" key="1">
    <source>
        <dbReference type="EMBL" id="RFU18319.1"/>
    </source>
</evidence>